<gene>
    <name evidence="2" type="ORF">C8A04DRAFT_28470</name>
</gene>
<dbReference type="RefSeq" id="XP_062637270.1">
    <property type="nucleotide sequence ID" value="XM_062780652.1"/>
</dbReference>
<proteinExistence type="predicted"/>
<dbReference type="Proteomes" id="UP001302676">
    <property type="component" value="Unassembled WGS sequence"/>
</dbReference>
<dbReference type="Gene3D" id="3.60.15.10">
    <property type="entry name" value="Ribonuclease Z/Hydroxyacylglutathione hydrolase-like"/>
    <property type="match status" value="1"/>
</dbReference>
<dbReference type="AlphaFoldDB" id="A0AAN6V3P4"/>
<feature type="compositionally biased region" description="Low complexity" evidence="1">
    <location>
        <begin position="38"/>
        <end position="52"/>
    </location>
</feature>
<dbReference type="EMBL" id="MU853582">
    <property type="protein sequence ID" value="KAK4143899.1"/>
    <property type="molecule type" value="Genomic_DNA"/>
</dbReference>
<accession>A0AAN6V3P4</accession>
<feature type="region of interest" description="Disordered" evidence="1">
    <location>
        <begin position="264"/>
        <end position="301"/>
    </location>
</feature>
<reference evidence="2" key="2">
    <citation type="submission" date="2023-05" db="EMBL/GenBank/DDBJ databases">
        <authorList>
            <consortium name="Lawrence Berkeley National Laboratory"/>
            <person name="Steindorff A."/>
            <person name="Hensen N."/>
            <person name="Bonometti L."/>
            <person name="Westerberg I."/>
            <person name="Brannstrom I.O."/>
            <person name="Guillou S."/>
            <person name="Cros-Aarteil S."/>
            <person name="Calhoun S."/>
            <person name="Haridas S."/>
            <person name="Kuo A."/>
            <person name="Mondo S."/>
            <person name="Pangilinan J."/>
            <person name="Riley R."/>
            <person name="Labutti K."/>
            <person name="Andreopoulos B."/>
            <person name="Lipzen A."/>
            <person name="Chen C."/>
            <person name="Yanf M."/>
            <person name="Daum C."/>
            <person name="Ng V."/>
            <person name="Clum A."/>
            <person name="Ohm R."/>
            <person name="Martin F."/>
            <person name="Silar P."/>
            <person name="Natvig D."/>
            <person name="Lalanne C."/>
            <person name="Gautier V."/>
            <person name="Ament-Velasquez S.L."/>
            <person name="Kruys A."/>
            <person name="Hutchinson M.I."/>
            <person name="Powell A.J."/>
            <person name="Barry K."/>
            <person name="Miller A.N."/>
            <person name="Grigoriev I.V."/>
            <person name="Debuchy R."/>
            <person name="Gladieux P."/>
            <person name="Thoren M.H."/>
            <person name="Johannesson H."/>
        </authorList>
    </citation>
    <scope>NUCLEOTIDE SEQUENCE</scope>
    <source>
        <strain evidence="2">CBS 141.50</strain>
    </source>
</reference>
<dbReference type="InterPro" id="IPR000396">
    <property type="entry name" value="Pdiesterase2"/>
</dbReference>
<keyword evidence="3" id="KW-1185">Reference proteome</keyword>
<dbReference type="GO" id="GO:0006198">
    <property type="term" value="P:cAMP catabolic process"/>
    <property type="evidence" value="ECO:0007669"/>
    <property type="project" value="InterPro"/>
</dbReference>
<comment type="caution">
    <text evidence="2">The sequence shown here is derived from an EMBL/GenBank/DDBJ whole genome shotgun (WGS) entry which is preliminary data.</text>
</comment>
<dbReference type="SUPFAM" id="SSF56281">
    <property type="entry name" value="Metallo-hydrolase/oxidoreductase"/>
    <property type="match status" value="1"/>
</dbReference>
<dbReference type="GO" id="GO:1902660">
    <property type="term" value="P:negative regulation of glucose mediated signaling pathway"/>
    <property type="evidence" value="ECO:0007669"/>
    <property type="project" value="TreeGrafter"/>
</dbReference>
<evidence type="ECO:0000313" key="3">
    <source>
        <dbReference type="Proteomes" id="UP001302676"/>
    </source>
</evidence>
<dbReference type="CDD" id="cd07735">
    <property type="entry name" value="class_II_PDE_MBL-fold"/>
    <property type="match status" value="1"/>
</dbReference>
<dbReference type="PANTHER" id="PTHR28283">
    <property type="entry name" value="3',5'-CYCLIC-NUCLEOTIDE PHOSPHODIESTERASE 1"/>
    <property type="match status" value="1"/>
</dbReference>
<dbReference type="PRINTS" id="PR00388">
    <property type="entry name" value="PDIESTERASE2"/>
</dbReference>
<reference evidence="2" key="1">
    <citation type="journal article" date="2023" name="Mol. Phylogenet. Evol.">
        <title>Genome-scale phylogeny and comparative genomics of the fungal order Sordariales.</title>
        <authorList>
            <person name="Hensen N."/>
            <person name="Bonometti L."/>
            <person name="Westerberg I."/>
            <person name="Brannstrom I.O."/>
            <person name="Guillou S."/>
            <person name="Cros-Aarteil S."/>
            <person name="Calhoun S."/>
            <person name="Haridas S."/>
            <person name="Kuo A."/>
            <person name="Mondo S."/>
            <person name="Pangilinan J."/>
            <person name="Riley R."/>
            <person name="LaButti K."/>
            <person name="Andreopoulos B."/>
            <person name="Lipzen A."/>
            <person name="Chen C."/>
            <person name="Yan M."/>
            <person name="Daum C."/>
            <person name="Ng V."/>
            <person name="Clum A."/>
            <person name="Steindorff A."/>
            <person name="Ohm R.A."/>
            <person name="Martin F."/>
            <person name="Silar P."/>
            <person name="Natvig D.O."/>
            <person name="Lalanne C."/>
            <person name="Gautier V."/>
            <person name="Ament-Velasquez S.L."/>
            <person name="Kruys A."/>
            <person name="Hutchinson M.I."/>
            <person name="Powell A.J."/>
            <person name="Barry K."/>
            <person name="Miller A.N."/>
            <person name="Grigoriev I.V."/>
            <person name="Debuchy R."/>
            <person name="Gladieux P."/>
            <person name="Hiltunen Thoren M."/>
            <person name="Johannesson H."/>
        </authorList>
    </citation>
    <scope>NUCLEOTIDE SEQUENCE</scope>
    <source>
        <strain evidence="2">CBS 141.50</strain>
    </source>
</reference>
<dbReference type="Pfam" id="PF02112">
    <property type="entry name" value="PDEase_II"/>
    <property type="match status" value="2"/>
</dbReference>
<feature type="region of interest" description="Disordered" evidence="1">
    <location>
        <begin position="1"/>
        <end position="52"/>
    </location>
</feature>
<evidence type="ECO:0000313" key="2">
    <source>
        <dbReference type="EMBL" id="KAK4143899.1"/>
    </source>
</evidence>
<dbReference type="GO" id="GO:0047555">
    <property type="term" value="F:3',5'-cyclic-GMP phosphodiesterase activity"/>
    <property type="evidence" value="ECO:0007669"/>
    <property type="project" value="TreeGrafter"/>
</dbReference>
<protein>
    <submittedName>
        <fullName evidence="2">cAMP phosphodiesterases class-II-domain-containing protein</fullName>
    </submittedName>
</protein>
<evidence type="ECO:0000256" key="1">
    <source>
        <dbReference type="SAM" id="MobiDB-lite"/>
    </source>
</evidence>
<organism evidence="2 3">
    <name type="scientific">Dichotomopilus funicola</name>
    <dbReference type="NCBI Taxonomy" id="1934379"/>
    <lineage>
        <taxon>Eukaryota</taxon>
        <taxon>Fungi</taxon>
        <taxon>Dikarya</taxon>
        <taxon>Ascomycota</taxon>
        <taxon>Pezizomycotina</taxon>
        <taxon>Sordariomycetes</taxon>
        <taxon>Sordariomycetidae</taxon>
        <taxon>Sordariales</taxon>
        <taxon>Chaetomiaceae</taxon>
        <taxon>Dichotomopilus</taxon>
    </lineage>
</organism>
<feature type="compositionally biased region" description="Polar residues" evidence="1">
    <location>
        <begin position="560"/>
        <end position="570"/>
    </location>
</feature>
<feature type="compositionally biased region" description="Low complexity" evidence="1">
    <location>
        <begin position="8"/>
        <end position="24"/>
    </location>
</feature>
<dbReference type="GO" id="GO:0004115">
    <property type="term" value="F:3',5'-cyclic-AMP phosphodiesterase activity"/>
    <property type="evidence" value="ECO:0007669"/>
    <property type="project" value="InterPro"/>
</dbReference>
<feature type="region of interest" description="Disordered" evidence="1">
    <location>
        <begin position="479"/>
        <end position="617"/>
    </location>
</feature>
<feature type="compositionally biased region" description="Polar residues" evidence="1">
    <location>
        <begin position="452"/>
        <end position="468"/>
    </location>
</feature>
<dbReference type="InterPro" id="IPR036866">
    <property type="entry name" value="RibonucZ/Hydroxyglut_hydro"/>
</dbReference>
<feature type="compositionally biased region" description="Basic and acidic residues" evidence="1">
    <location>
        <begin position="588"/>
        <end position="612"/>
    </location>
</feature>
<feature type="region of interest" description="Disordered" evidence="1">
    <location>
        <begin position="452"/>
        <end position="471"/>
    </location>
</feature>
<dbReference type="GeneID" id="87817265"/>
<sequence>MGKKSTRASLAGASQTTAAATGQTPEKAVRAPAAWTQPASGPTSASGSASASTSAVPPALQVIVLGSGGGPLENNVTAFLVRSLASDWAQGSVVAVDAGVHLSAIKAILDETQPANLGQPDGPSLPHTLTTGPFAGLEVQCTSAEANAAQIHKNLIETYLITHPHLDHIAGFVINTAGLPGARPKRVAGLPSTIAALKTHVFNNIIWPNLSDENNGAGLVTYMRLVEGGSPAFGEGETQGYLEICNGLAVKVWSVSHGHCIERHNHRGSSSTRHNSIDVAPTGQGGGVGPFQPTPSPSSRVFPTHPSLPANILHPHERFHASPAATSRRGSAYSVGASAIVDESVCVYDSSVYFVRDTASGREILMFGDVEPDSISLSPRNAEVWEQAALKIVTGHLAAIFIECSYDDSRSVDLLFGHLTPRYIAEEMTALARAVVAARQERDTPAVTVSAPVSMSHPSASHPHNQSQIHHHTLRNARAGPVFLPAIDKKRKRISDEGSRAKRKNTPQPATLAPPTHTDLTDSVSGGVDAPVSPRSQHPPPLINPTTSSAPDSDHPPQAPSAQEQRQTSVPVHPLRNTVAQLGEDGDGGERDDEKERDGVCEEHEGTSDDSKGNNPILDNVLAGLRVIIIHVKERMTDDPPAGDVILAELLTHEEQGRLGVEYVLSKKGAEFLF</sequence>
<dbReference type="PANTHER" id="PTHR28283:SF1">
    <property type="entry name" value="3',5'-CYCLIC-NUCLEOTIDE PHOSPHODIESTERASE 1"/>
    <property type="match status" value="1"/>
</dbReference>
<name>A0AAN6V3P4_9PEZI</name>